<evidence type="ECO:0000313" key="11">
    <source>
        <dbReference type="Proteomes" id="UP000318833"/>
    </source>
</evidence>
<dbReference type="InterPro" id="IPR000192">
    <property type="entry name" value="Aminotrans_V_dom"/>
</dbReference>
<keyword evidence="7" id="KW-0411">Iron-sulfur</keyword>
<dbReference type="InterPro" id="IPR016454">
    <property type="entry name" value="Cysteine_dSase"/>
</dbReference>
<evidence type="ECO:0000256" key="7">
    <source>
        <dbReference type="ARBA" id="ARBA00023014"/>
    </source>
</evidence>
<keyword evidence="4" id="KW-0479">Metal-binding</keyword>
<comment type="caution">
    <text evidence="10">The sequence shown here is derived from an EMBL/GenBank/DDBJ whole genome shotgun (WGS) entry which is preliminary data.</text>
</comment>
<dbReference type="SUPFAM" id="SSF53383">
    <property type="entry name" value="PLP-dependent transferases"/>
    <property type="match status" value="1"/>
</dbReference>
<dbReference type="GO" id="GO:0051536">
    <property type="term" value="F:iron-sulfur cluster binding"/>
    <property type="evidence" value="ECO:0007669"/>
    <property type="project" value="UniProtKB-KW"/>
</dbReference>
<organism evidence="10 11">
    <name type="scientific">Aquimarina algiphila</name>
    <dbReference type="NCBI Taxonomy" id="2047982"/>
    <lineage>
        <taxon>Bacteria</taxon>
        <taxon>Pseudomonadati</taxon>
        <taxon>Bacteroidota</taxon>
        <taxon>Flavobacteriia</taxon>
        <taxon>Flavobacteriales</taxon>
        <taxon>Flavobacteriaceae</taxon>
        <taxon>Aquimarina</taxon>
    </lineage>
</organism>
<evidence type="ECO:0000256" key="2">
    <source>
        <dbReference type="ARBA" id="ARBA00006490"/>
    </source>
</evidence>
<dbReference type="AlphaFoldDB" id="A0A554VKI5"/>
<comment type="catalytic activity">
    <reaction evidence="8">
        <text>(sulfur carrier)-H + L-cysteine = (sulfur carrier)-SH + L-alanine</text>
        <dbReference type="Rhea" id="RHEA:43892"/>
        <dbReference type="Rhea" id="RHEA-COMP:14737"/>
        <dbReference type="Rhea" id="RHEA-COMP:14739"/>
        <dbReference type="ChEBI" id="CHEBI:29917"/>
        <dbReference type="ChEBI" id="CHEBI:35235"/>
        <dbReference type="ChEBI" id="CHEBI:57972"/>
        <dbReference type="ChEBI" id="CHEBI:64428"/>
        <dbReference type="EC" id="2.8.1.7"/>
    </reaction>
</comment>
<evidence type="ECO:0000256" key="6">
    <source>
        <dbReference type="ARBA" id="ARBA00023004"/>
    </source>
</evidence>
<dbReference type="OrthoDB" id="9804366at2"/>
<dbReference type="InterPro" id="IPR015422">
    <property type="entry name" value="PyrdxlP-dep_Trfase_small"/>
</dbReference>
<dbReference type="Proteomes" id="UP000318833">
    <property type="component" value="Unassembled WGS sequence"/>
</dbReference>
<evidence type="ECO:0000259" key="9">
    <source>
        <dbReference type="Pfam" id="PF00266"/>
    </source>
</evidence>
<comment type="similarity">
    <text evidence="2">Belongs to the class-V pyridoxal-phosphate-dependent aminotransferase family. NifS/IscS subfamily.</text>
</comment>
<evidence type="ECO:0000256" key="3">
    <source>
        <dbReference type="ARBA" id="ARBA00022679"/>
    </source>
</evidence>
<dbReference type="Gene3D" id="3.90.1150.10">
    <property type="entry name" value="Aspartate Aminotransferase, domain 1"/>
    <property type="match status" value="1"/>
</dbReference>
<dbReference type="EMBL" id="VLNR01000022">
    <property type="protein sequence ID" value="TSE08534.1"/>
    <property type="molecule type" value="Genomic_DNA"/>
</dbReference>
<keyword evidence="3" id="KW-0808">Transferase</keyword>
<dbReference type="Pfam" id="PF00266">
    <property type="entry name" value="Aminotran_5"/>
    <property type="match status" value="1"/>
</dbReference>
<dbReference type="GO" id="GO:0031071">
    <property type="term" value="F:cysteine desulfurase activity"/>
    <property type="evidence" value="ECO:0007669"/>
    <property type="project" value="UniProtKB-EC"/>
</dbReference>
<proteinExistence type="inferred from homology"/>
<dbReference type="RefSeq" id="WP_143916644.1">
    <property type="nucleotide sequence ID" value="NZ_CANLVC010000008.1"/>
</dbReference>
<dbReference type="InterPro" id="IPR015424">
    <property type="entry name" value="PyrdxlP-dep_Trfase"/>
</dbReference>
<evidence type="ECO:0000256" key="4">
    <source>
        <dbReference type="ARBA" id="ARBA00022723"/>
    </source>
</evidence>
<dbReference type="PIRSF" id="PIRSF005572">
    <property type="entry name" value="NifS"/>
    <property type="match status" value="1"/>
</dbReference>
<accession>A0A554VKI5</accession>
<evidence type="ECO:0000256" key="5">
    <source>
        <dbReference type="ARBA" id="ARBA00022898"/>
    </source>
</evidence>
<comment type="cofactor">
    <cofactor evidence="1">
        <name>pyridoxal 5'-phosphate</name>
        <dbReference type="ChEBI" id="CHEBI:597326"/>
    </cofactor>
</comment>
<evidence type="ECO:0000313" key="10">
    <source>
        <dbReference type="EMBL" id="TSE08534.1"/>
    </source>
</evidence>
<protein>
    <submittedName>
        <fullName evidence="10">Cysteine desulfurase</fullName>
    </submittedName>
</protein>
<feature type="domain" description="Aminotransferase class V" evidence="9">
    <location>
        <begin position="4"/>
        <end position="371"/>
    </location>
</feature>
<sequence>MQKVYFDNAATTQLRPEVITKMVSVLEEDFGNPSSTHGYGRSAKNHIEHTRKNIASRLGVSASEIIFTSGGTEADNLVINSAVRDLGVRHIITSKIEHHAVLHTVQEIETRTEASVSYVSVQKNGAIDYEHLESLLDKSNDKTLVSLMHINNEVGTMLDIERVGDLCKKYNALFHSDMVQSIGHYEVDFNKIHVDFTAVSAHKFHGPKGVGFAYIRKNSGLKPLIFGGEQERGYRAGTESVHNIVGMDEALRLSYENLEQEKNYIIELKQYFVETLKHNIKGVKFNADCCTAGHSTYTLINICLPVSNEKAGILLFHLDINGIASSKGSACQSGSSKGSHVLTEILSEDDMQKPSVRFSFSKYNTKEEVDYTVDVLKKFIES</sequence>
<dbReference type="GO" id="GO:0046872">
    <property type="term" value="F:metal ion binding"/>
    <property type="evidence" value="ECO:0007669"/>
    <property type="project" value="UniProtKB-KW"/>
</dbReference>
<gene>
    <name evidence="10" type="ORF">FOF46_12240</name>
</gene>
<evidence type="ECO:0000256" key="8">
    <source>
        <dbReference type="ARBA" id="ARBA00050776"/>
    </source>
</evidence>
<keyword evidence="11" id="KW-1185">Reference proteome</keyword>
<dbReference type="PANTHER" id="PTHR11601:SF34">
    <property type="entry name" value="CYSTEINE DESULFURASE"/>
    <property type="match status" value="1"/>
</dbReference>
<dbReference type="Gene3D" id="3.40.640.10">
    <property type="entry name" value="Type I PLP-dependent aspartate aminotransferase-like (Major domain)"/>
    <property type="match status" value="1"/>
</dbReference>
<keyword evidence="6" id="KW-0408">Iron</keyword>
<keyword evidence="5" id="KW-0663">Pyridoxal phosphate</keyword>
<name>A0A554VKI5_9FLAO</name>
<dbReference type="PANTHER" id="PTHR11601">
    <property type="entry name" value="CYSTEINE DESULFURYLASE FAMILY MEMBER"/>
    <property type="match status" value="1"/>
</dbReference>
<dbReference type="InterPro" id="IPR015421">
    <property type="entry name" value="PyrdxlP-dep_Trfase_major"/>
</dbReference>
<dbReference type="Gene3D" id="1.10.260.50">
    <property type="match status" value="1"/>
</dbReference>
<reference evidence="10 11" key="1">
    <citation type="submission" date="2019-07" db="EMBL/GenBank/DDBJ databases">
        <title>The draft genome sequence of Aquimarina algiphila M91.</title>
        <authorList>
            <person name="Meng X."/>
        </authorList>
    </citation>
    <scope>NUCLEOTIDE SEQUENCE [LARGE SCALE GENOMIC DNA]</scope>
    <source>
        <strain evidence="10 11">M91</strain>
    </source>
</reference>
<evidence type="ECO:0000256" key="1">
    <source>
        <dbReference type="ARBA" id="ARBA00001933"/>
    </source>
</evidence>